<reference evidence="2" key="1">
    <citation type="submission" date="2021-02" db="EMBL/GenBank/DDBJ databases">
        <authorList>
            <person name="Nowell W R."/>
        </authorList>
    </citation>
    <scope>NUCLEOTIDE SEQUENCE</scope>
</reference>
<dbReference type="EMBL" id="CAJOBF010007408">
    <property type="protein sequence ID" value="CAF4231937.1"/>
    <property type="molecule type" value="Genomic_DNA"/>
</dbReference>
<evidence type="ECO:0000313" key="4">
    <source>
        <dbReference type="Proteomes" id="UP000663866"/>
    </source>
</evidence>
<comment type="caution">
    <text evidence="2">The sequence shown here is derived from an EMBL/GenBank/DDBJ whole genome shotgun (WGS) entry which is preliminary data.</text>
</comment>
<dbReference type="AlphaFoldDB" id="A0A820DC89"/>
<keyword evidence="1" id="KW-0175">Coiled coil</keyword>
<evidence type="ECO:0000313" key="3">
    <source>
        <dbReference type="EMBL" id="CAF4231937.1"/>
    </source>
</evidence>
<gene>
    <name evidence="2" type="ORF">OVN521_LOCUS27914</name>
    <name evidence="3" type="ORF">UXM345_LOCUS29695</name>
</gene>
<dbReference type="Proteomes" id="UP000663842">
    <property type="component" value="Unassembled WGS sequence"/>
</dbReference>
<dbReference type="EMBL" id="CAJOBG010007910">
    <property type="protein sequence ID" value="CAF4229861.1"/>
    <property type="molecule type" value="Genomic_DNA"/>
</dbReference>
<name>A0A820DC89_9BILA</name>
<dbReference type="Proteomes" id="UP000663866">
    <property type="component" value="Unassembled WGS sequence"/>
</dbReference>
<accession>A0A820DC89</accession>
<evidence type="ECO:0000256" key="1">
    <source>
        <dbReference type="SAM" id="Coils"/>
    </source>
</evidence>
<protein>
    <submittedName>
        <fullName evidence="2">Uncharacterized protein</fullName>
    </submittedName>
</protein>
<sequence>MKQKCTYETIRSHQEFLENKYKQIEKEREEKLKTSFAQCLRAKLVSLIRNIIEKSIESKTDNDQRRLDNLLLDQMREKAARQIKHKGTPREQQHIQILHEKFMRTLDLKLQLDKLGRRFVENMPPPSLNIFDNIELYAKEFKQDNTYLSSLREQWKHNLRKTKLDLTTLMRQAKLAELEQAKKEYEELLGKLSLTISLRESYETLKHVSETRHQQFSKKKLNFLSKTGRIRFPPQANNKAFIFQDTETRVLNLGPKFVPPAPQQVLERLPKEINYMKEKVSEAWRRKTKTITREPPIVKNFCERIEEEIRKTVETEKIKDPTLKPTISFFQKIQKQKKVIFRQTDKSKVFHVDIPENYIEKSTTYMTKTNAYIEIPSTSLKEMIEKN</sequence>
<proteinExistence type="predicted"/>
<organism evidence="2 4">
    <name type="scientific">Rotaria magnacalcarata</name>
    <dbReference type="NCBI Taxonomy" id="392030"/>
    <lineage>
        <taxon>Eukaryota</taxon>
        <taxon>Metazoa</taxon>
        <taxon>Spiralia</taxon>
        <taxon>Gnathifera</taxon>
        <taxon>Rotifera</taxon>
        <taxon>Eurotatoria</taxon>
        <taxon>Bdelloidea</taxon>
        <taxon>Philodinida</taxon>
        <taxon>Philodinidae</taxon>
        <taxon>Rotaria</taxon>
    </lineage>
</organism>
<feature type="coiled-coil region" evidence="1">
    <location>
        <begin position="7"/>
        <end position="34"/>
    </location>
</feature>
<evidence type="ECO:0000313" key="2">
    <source>
        <dbReference type="EMBL" id="CAF4229861.1"/>
    </source>
</evidence>
<keyword evidence="4" id="KW-1185">Reference proteome</keyword>